<protein>
    <recommendedName>
        <fullName evidence="5">t-SNARE coiled-coil homology domain-containing protein</fullName>
    </recommendedName>
</protein>
<feature type="region of interest" description="Disordered" evidence="2">
    <location>
        <begin position="369"/>
        <end position="393"/>
    </location>
</feature>
<evidence type="ECO:0000313" key="4">
    <source>
        <dbReference type="Proteomes" id="UP001597185"/>
    </source>
</evidence>
<dbReference type="Gene3D" id="1.10.287.1490">
    <property type="match status" value="1"/>
</dbReference>
<feature type="compositionally biased region" description="Basic and acidic residues" evidence="2">
    <location>
        <begin position="384"/>
        <end position="393"/>
    </location>
</feature>
<dbReference type="AlphaFoldDB" id="A0ABD6BXK8"/>
<feature type="compositionally biased region" description="Basic and acidic residues" evidence="2">
    <location>
        <begin position="111"/>
        <end position="121"/>
    </location>
</feature>
<evidence type="ECO:0000256" key="1">
    <source>
        <dbReference type="SAM" id="Coils"/>
    </source>
</evidence>
<gene>
    <name evidence="3" type="ORF">ACFR9T_04845</name>
</gene>
<evidence type="ECO:0000313" key="3">
    <source>
        <dbReference type="EMBL" id="MFD1569913.1"/>
    </source>
</evidence>
<reference evidence="3 4" key="1">
    <citation type="journal article" date="2019" name="Int. J. Syst. Evol. Microbiol.">
        <title>The Global Catalogue of Microorganisms (GCM) 10K type strain sequencing project: providing services to taxonomists for standard genome sequencing and annotation.</title>
        <authorList>
            <consortium name="The Broad Institute Genomics Platform"/>
            <consortium name="The Broad Institute Genome Sequencing Center for Infectious Disease"/>
            <person name="Wu L."/>
            <person name="Ma J."/>
        </authorList>
    </citation>
    <scope>NUCLEOTIDE SEQUENCE [LARGE SCALE GENOMIC DNA]</scope>
    <source>
        <strain evidence="3 4">CGMCC 1.12689</strain>
    </source>
</reference>
<organism evidence="3 4">
    <name type="scientific">Halorubrum laminariae</name>
    <dbReference type="NCBI Taxonomy" id="1433523"/>
    <lineage>
        <taxon>Archaea</taxon>
        <taxon>Methanobacteriati</taxon>
        <taxon>Methanobacteriota</taxon>
        <taxon>Stenosarchaea group</taxon>
        <taxon>Halobacteria</taxon>
        <taxon>Halobacteriales</taxon>
        <taxon>Haloferacaceae</taxon>
        <taxon>Halorubrum</taxon>
    </lineage>
</organism>
<dbReference type="EMBL" id="JBHUDB010000001">
    <property type="protein sequence ID" value="MFD1569913.1"/>
    <property type="molecule type" value="Genomic_DNA"/>
</dbReference>
<feature type="region of interest" description="Disordered" evidence="2">
    <location>
        <begin position="52"/>
        <end position="163"/>
    </location>
</feature>
<evidence type="ECO:0008006" key="5">
    <source>
        <dbReference type="Google" id="ProtNLM"/>
    </source>
</evidence>
<feature type="compositionally biased region" description="Basic and acidic residues" evidence="2">
    <location>
        <begin position="83"/>
        <end position="102"/>
    </location>
</feature>
<proteinExistence type="predicted"/>
<dbReference type="RefSeq" id="WP_256416603.1">
    <property type="nucleotide sequence ID" value="NZ_JANHDL010000001.1"/>
</dbReference>
<dbReference type="Proteomes" id="UP001597185">
    <property type="component" value="Unassembled WGS sequence"/>
</dbReference>
<accession>A0ABD6BXK8</accession>
<name>A0ABD6BXK8_9EURY</name>
<keyword evidence="4" id="KW-1185">Reference proteome</keyword>
<sequence>MSDSRDPDEADPIDVDTFQEWLHYTAESRDLEERELLDRLVSAYWVLDEMSDVVPDTPASGPGPAAELDSDGSSEWRSLPNRRRTDESTERTSESRPRDERAAGVSSDAADAERHPAEESAARSGAPAGDDEPETAGESSDPGGSGRSGGDGDDTDASDIPTDDPVATEIQELRNSIQTQLDLVQTVTELRRQVSDLSLDVEQQRSRQDGFTDRITDDLTRLNRRVEQLDAQVGDDAEDLTERLDAIEQVLGDLESTQDEFEAWIDGEFDEIEALFQRLIERTDDLDDRLVDAERTADTTEEIATARRTLGALRREAIDLGVDEGTCDHCGSSVDLSMLTDPICPGCDRPFADITPGRWWSPLSTATLHTESGTQNTGPTDGATHPRDIVDRN</sequence>
<evidence type="ECO:0000256" key="2">
    <source>
        <dbReference type="SAM" id="MobiDB-lite"/>
    </source>
</evidence>
<comment type="caution">
    <text evidence="3">The sequence shown here is derived from an EMBL/GenBank/DDBJ whole genome shotgun (WGS) entry which is preliminary data.</text>
</comment>
<feature type="compositionally biased region" description="Polar residues" evidence="2">
    <location>
        <begin position="369"/>
        <end position="379"/>
    </location>
</feature>
<feature type="coiled-coil region" evidence="1">
    <location>
        <begin position="187"/>
        <end position="296"/>
    </location>
</feature>
<keyword evidence="1" id="KW-0175">Coiled coil</keyword>